<comment type="caution">
    <text evidence="1">The sequence shown here is derived from an EMBL/GenBank/DDBJ whole genome shotgun (WGS) entry which is preliminary data.</text>
</comment>
<gene>
    <name evidence="1" type="ORF">VB854_13720</name>
</gene>
<accession>A0ABU5TZ73</accession>
<sequence length="150" mass="17443">MGTETVLIGYISEMWFGSTSKNRFIRRWNRKVIGELPKLDSWPPLNHGMFSFSGADGVRGGYLGSIIYFGGRYKAIEWEWNEWLAKYEALLLKLYWTESAVYLHLSGSFPPYQFSWEVDDQSLQGFLIEPPKLPKSWNFDGSFRSWPPSV</sequence>
<keyword evidence="2" id="KW-1185">Reference proteome</keyword>
<protein>
    <submittedName>
        <fullName evidence="1">Uncharacterized protein</fullName>
    </submittedName>
</protein>
<reference evidence="1 2" key="1">
    <citation type="submission" date="2023-12" db="EMBL/GenBank/DDBJ databases">
        <title>Baltic Sea Cyanobacteria.</title>
        <authorList>
            <person name="Delbaje E."/>
            <person name="Fewer D.P."/>
            <person name="Shishido T.K."/>
        </authorList>
    </citation>
    <scope>NUCLEOTIDE SEQUENCE [LARGE SCALE GENOMIC DNA]</scope>
    <source>
        <strain evidence="1 2">CCNP 1315</strain>
    </source>
</reference>
<evidence type="ECO:0000313" key="2">
    <source>
        <dbReference type="Proteomes" id="UP001301728"/>
    </source>
</evidence>
<evidence type="ECO:0000313" key="1">
    <source>
        <dbReference type="EMBL" id="MEA5520002.1"/>
    </source>
</evidence>
<organism evidence="1 2">
    <name type="scientific">Limnoraphis robusta CCNP1315</name>
    <dbReference type="NCBI Taxonomy" id="3110306"/>
    <lineage>
        <taxon>Bacteria</taxon>
        <taxon>Bacillati</taxon>
        <taxon>Cyanobacteriota</taxon>
        <taxon>Cyanophyceae</taxon>
        <taxon>Oscillatoriophycideae</taxon>
        <taxon>Oscillatoriales</taxon>
        <taxon>Sirenicapillariaceae</taxon>
        <taxon>Limnoraphis</taxon>
    </lineage>
</organism>
<name>A0ABU5TZ73_9CYAN</name>
<proteinExistence type="predicted"/>
<dbReference type="RefSeq" id="WP_323217765.1">
    <property type="nucleotide sequence ID" value="NZ_JAYGHT010000072.1"/>
</dbReference>
<dbReference type="Proteomes" id="UP001301728">
    <property type="component" value="Unassembled WGS sequence"/>
</dbReference>
<dbReference type="EMBL" id="JAYGHT010000072">
    <property type="protein sequence ID" value="MEA5520002.1"/>
    <property type="molecule type" value="Genomic_DNA"/>
</dbReference>